<dbReference type="AlphaFoldDB" id="A0AAD9IVJ8"/>
<keyword evidence="2" id="KW-1185">Reference proteome</keyword>
<reference evidence="1" key="1">
    <citation type="journal article" date="2023" name="Mol. Biol. Evol.">
        <title>Third-Generation Sequencing Reveals the Adaptive Role of the Epigenome in Three Deep-Sea Polychaetes.</title>
        <authorList>
            <person name="Perez M."/>
            <person name="Aroh O."/>
            <person name="Sun Y."/>
            <person name="Lan Y."/>
            <person name="Juniper S.K."/>
            <person name="Young C.R."/>
            <person name="Angers B."/>
            <person name="Qian P.Y."/>
        </authorList>
    </citation>
    <scope>NUCLEOTIDE SEQUENCE</scope>
    <source>
        <strain evidence="1">P08H-3</strain>
    </source>
</reference>
<dbReference type="Proteomes" id="UP001208570">
    <property type="component" value="Unassembled WGS sequence"/>
</dbReference>
<dbReference type="EMBL" id="JAODUP010001173">
    <property type="protein sequence ID" value="KAK2141045.1"/>
    <property type="molecule type" value="Genomic_DNA"/>
</dbReference>
<protein>
    <submittedName>
        <fullName evidence="1">Uncharacterized protein</fullName>
    </submittedName>
</protein>
<evidence type="ECO:0000313" key="2">
    <source>
        <dbReference type="Proteomes" id="UP001208570"/>
    </source>
</evidence>
<proteinExistence type="predicted"/>
<comment type="caution">
    <text evidence="1">The sequence shown here is derived from an EMBL/GenBank/DDBJ whole genome shotgun (WGS) entry which is preliminary data.</text>
</comment>
<evidence type="ECO:0000313" key="1">
    <source>
        <dbReference type="EMBL" id="KAK2141045.1"/>
    </source>
</evidence>
<name>A0AAD9IVJ8_9ANNE</name>
<gene>
    <name evidence="1" type="ORF">LSH36_1173g00061</name>
</gene>
<sequence length="58" mass="6790">MHSPHHVYTVRGHIHLVHVKGLQLIVWGKDNLLEGQRVLFWMSEVRTSSQRLSPLCYV</sequence>
<organism evidence="1 2">
    <name type="scientific">Paralvinella palmiformis</name>
    <dbReference type="NCBI Taxonomy" id="53620"/>
    <lineage>
        <taxon>Eukaryota</taxon>
        <taxon>Metazoa</taxon>
        <taxon>Spiralia</taxon>
        <taxon>Lophotrochozoa</taxon>
        <taxon>Annelida</taxon>
        <taxon>Polychaeta</taxon>
        <taxon>Sedentaria</taxon>
        <taxon>Canalipalpata</taxon>
        <taxon>Terebellida</taxon>
        <taxon>Terebelliformia</taxon>
        <taxon>Alvinellidae</taxon>
        <taxon>Paralvinella</taxon>
    </lineage>
</organism>
<accession>A0AAD9IVJ8</accession>